<gene>
    <name evidence="1" type="ORF">EDD18DRAFT_1360925</name>
</gene>
<name>A0AA39PJJ6_9AGAR</name>
<dbReference type="AlphaFoldDB" id="A0AA39PJJ6"/>
<accession>A0AA39PJJ6</accession>
<protein>
    <submittedName>
        <fullName evidence="1">Uncharacterized protein</fullName>
    </submittedName>
</protein>
<evidence type="ECO:0000313" key="1">
    <source>
        <dbReference type="EMBL" id="KAK0485470.1"/>
    </source>
</evidence>
<comment type="caution">
    <text evidence="1">The sequence shown here is derived from an EMBL/GenBank/DDBJ whole genome shotgun (WGS) entry which is preliminary data.</text>
</comment>
<dbReference type="EMBL" id="JAUEPU010000050">
    <property type="protein sequence ID" value="KAK0485470.1"/>
    <property type="molecule type" value="Genomic_DNA"/>
</dbReference>
<reference evidence="1" key="1">
    <citation type="submission" date="2023-06" db="EMBL/GenBank/DDBJ databases">
        <authorList>
            <consortium name="Lawrence Berkeley National Laboratory"/>
            <person name="Ahrendt S."/>
            <person name="Sahu N."/>
            <person name="Indic B."/>
            <person name="Wong-Bajracharya J."/>
            <person name="Merenyi Z."/>
            <person name="Ke H.-M."/>
            <person name="Monk M."/>
            <person name="Kocsube S."/>
            <person name="Drula E."/>
            <person name="Lipzen A."/>
            <person name="Balint B."/>
            <person name="Henrissat B."/>
            <person name="Andreopoulos B."/>
            <person name="Martin F.M."/>
            <person name="Harder C.B."/>
            <person name="Rigling D."/>
            <person name="Ford K.L."/>
            <person name="Foster G.D."/>
            <person name="Pangilinan J."/>
            <person name="Papanicolaou A."/>
            <person name="Barry K."/>
            <person name="LaButti K."/>
            <person name="Viragh M."/>
            <person name="Koriabine M."/>
            <person name="Yan M."/>
            <person name="Riley R."/>
            <person name="Champramary S."/>
            <person name="Plett K.L."/>
            <person name="Tsai I.J."/>
            <person name="Slot J."/>
            <person name="Sipos G."/>
            <person name="Plett J."/>
            <person name="Nagy L.G."/>
            <person name="Grigoriev I.V."/>
        </authorList>
    </citation>
    <scope>NUCLEOTIDE SEQUENCE</scope>
    <source>
        <strain evidence="1">HWK02</strain>
    </source>
</reference>
<evidence type="ECO:0000313" key="2">
    <source>
        <dbReference type="Proteomes" id="UP001175228"/>
    </source>
</evidence>
<dbReference type="Proteomes" id="UP001175228">
    <property type="component" value="Unassembled WGS sequence"/>
</dbReference>
<keyword evidence="2" id="KW-1185">Reference proteome</keyword>
<proteinExistence type="predicted"/>
<organism evidence="1 2">
    <name type="scientific">Armillaria luteobubalina</name>
    <dbReference type="NCBI Taxonomy" id="153913"/>
    <lineage>
        <taxon>Eukaryota</taxon>
        <taxon>Fungi</taxon>
        <taxon>Dikarya</taxon>
        <taxon>Basidiomycota</taxon>
        <taxon>Agaricomycotina</taxon>
        <taxon>Agaricomycetes</taxon>
        <taxon>Agaricomycetidae</taxon>
        <taxon>Agaricales</taxon>
        <taxon>Marasmiineae</taxon>
        <taxon>Physalacriaceae</taxon>
        <taxon>Armillaria</taxon>
    </lineage>
</organism>
<sequence length="260" mass="28745">MSSFYSVPYDLTDDIPALTARSVVSSLAEPAAFFGRALHLRRLAVNVVMDGGGDGDRRVGRHEVGLFKELETFKVGTVHLRVRRMRFFFGRNGIISLEDLRELVFPVTSEVDGWMPCSHELFNRAPWVETVTLLDWRGAHQNVDLSVISVPSPLRPPSIYGPIRDSEGSGRQEYQGGCGGYGYMHIGLDKEDTGYRSSLRKAVIIVDASPVMDDEGVGAVWMRLLMMNVAVCMDGECTQTIWGVSRECEGGARGEEGNLL</sequence>